<keyword evidence="5 6" id="KW-0456">Lyase</keyword>
<dbReference type="EC" id="4.1.2.25" evidence="6"/>
<dbReference type="Gene3D" id="3.30.1130.10">
    <property type="match status" value="1"/>
</dbReference>
<dbReference type="EMBL" id="JACVEL010000018">
    <property type="protein sequence ID" value="MBC9813878.1"/>
    <property type="molecule type" value="Genomic_DNA"/>
</dbReference>
<comment type="similarity">
    <text evidence="3 6">Belongs to the DHNA family.</text>
</comment>
<dbReference type="NCBIfam" id="TIGR00525">
    <property type="entry name" value="folB"/>
    <property type="match status" value="1"/>
</dbReference>
<dbReference type="RefSeq" id="WP_216714794.1">
    <property type="nucleotide sequence ID" value="NZ_JACVEL010000018.1"/>
</dbReference>
<gene>
    <name evidence="8" type="primary">folB</name>
    <name evidence="8" type="ORF">H9Y05_15485</name>
</gene>
<evidence type="ECO:0000313" key="8">
    <source>
        <dbReference type="EMBL" id="MBC9813878.1"/>
    </source>
</evidence>
<reference evidence="8" key="1">
    <citation type="submission" date="2020-09" db="EMBL/GenBank/DDBJ databases">
        <title>Taishania pollutisoli gen. nov., sp. nov., Isolated from Tetrabromobisphenol A-Contaminated Soil.</title>
        <authorList>
            <person name="Chen Q."/>
        </authorList>
    </citation>
    <scope>NUCLEOTIDE SEQUENCE</scope>
    <source>
        <strain evidence="8">CZZ-1</strain>
    </source>
</reference>
<dbReference type="InterPro" id="IPR043133">
    <property type="entry name" value="GTP-CH-I_C/QueF"/>
</dbReference>
<protein>
    <recommendedName>
        <fullName evidence="6">7,8-dihydroneopterin aldolase</fullName>
        <ecNumber evidence="6">4.1.2.25</ecNumber>
    </recommendedName>
</protein>
<dbReference type="PANTHER" id="PTHR42844">
    <property type="entry name" value="DIHYDRONEOPTERIN ALDOLASE 1-RELATED"/>
    <property type="match status" value="1"/>
</dbReference>
<organism evidence="8 9">
    <name type="scientific">Taishania pollutisoli</name>
    <dbReference type="NCBI Taxonomy" id="2766479"/>
    <lineage>
        <taxon>Bacteria</taxon>
        <taxon>Pseudomonadati</taxon>
        <taxon>Bacteroidota</taxon>
        <taxon>Flavobacteriia</taxon>
        <taxon>Flavobacteriales</taxon>
        <taxon>Crocinitomicaceae</taxon>
        <taxon>Taishania</taxon>
    </lineage>
</organism>
<comment type="caution">
    <text evidence="8">The sequence shown here is derived from an EMBL/GenBank/DDBJ whole genome shotgun (WGS) entry which is preliminary data.</text>
</comment>
<feature type="domain" description="Dihydroneopterin aldolase/epimerase" evidence="7">
    <location>
        <begin position="5"/>
        <end position="117"/>
    </location>
</feature>
<evidence type="ECO:0000256" key="4">
    <source>
        <dbReference type="ARBA" id="ARBA00022909"/>
    </source>
</evidence>
<dbReference type="GO" id="GO:0046656">
    <property type="term" value="P:folic acid biosynthetic process"/>
    <property type="evidence" value="ECO:0007669"/>
    <property type="project" value="UniProtKB-UniRule"/>
</dbReference>
<dbReference type="NCBIfam" id="TIGR00526">
    <property type="entry name" value="folB_dom"/>
    <property type="match status" value="1"/>
</dbReference>
<comment type="function">
    <text evidence="6">Catalyzes the conversion of 7,8-dihydroneopterin to 6-hydroxymethyl-7,8-dihydropterin.</text>
</comment>
<evidence type="ECO:0000256" key="1">
    <source>
        <dbReference type="ARBA" id="ARBA00001353"/>
    </source>
</evidence>
<evidence type="ECO:0000256" key="6">
    <source>
        <dbReference type="RuleBase" id="RU362079"/>
    </source>
</evidence>
<dbReference type="AlphaFoldDB" id="A0A8J6PS92"/>
<evidence type="ECO:0000259" key="7">
    <source>
        <dbReference type="SMART" id="SM00905"/>
    </source>
</evidence>
<dbReference type="SUPFAM" id="SSF55620">
    <property type="entry name" value="Tetrahydrobiopterin biosynthesis enzymes-like"/>
    <property type="match status" value="1"/>
</dbReference>
<dbReference type="SMART" id="SM00905">
    <property type="entry name" value="FolB"/>
    <property type="match status" value="1"/>
</dbReference>
<dbReference type="GO" id="GO:0046654">
    <property type="term" value="P:tetrahydrofolate biosynthetic process"/>
    <property type="evidence" value="ECO:0007669"/>
    <property type="project" value="UniProtKB-UniRule"/>
</dbReference>
<dbReference type="InterPro" id="IPR006157">
    <property type="entry name" value="FolB_dom"/>
</dbReference>
<dbReference type="PANTHER" id="PTHR42844:SF1">
    <property type="entry name" value="DIHYDRONEOPTERIN ALDOLASE 1-RELATED"/>
    <property type="match status" value="1"/>
</dbReference>
<keyword evidence="4 6" id="KW-0289">Folate biosynthesis</keyword>
<evidence type="ECO:0000313" key="9">
    <source>
        <dbReference type="Proteomes" id="UP000652681"/>
    </source>
</evidence>
<comment type="pathway">
    <text evidence="2 6">Cofactor biosynthesis; tetrahydrofolate biosynthesis; 2-amino-4-hydroxy-6-hydroxymethyl-7,8-dihydropteridine diphosphate from 7,8-dihydroneopterin triphosphate: step 3/4.</text>
</comment>
<accession>A0A8J6PS92</accession>
<sequence>MKHRIEVNGIKCYAYHGCLEEEARIGGHYIVNVSLLTDFSEAIETDDLTKTICYVDINTIVKEEMAIRSKLIEHAGGRIFSRIRSELKNIHSLSVKIIKICPPINGDVDNCTIVIED</sequence>
<dbReference type="InterPro" id="IPR006156">
    <property type="entry name" value="Dihydroneopterin_aldolase"/>
</dbReference>
<evidence type="ECO:0000256" key="5">
    <source>
        <dbReference type="ARBA" id="ARBA00023239"/>
    </source>
</evidence>
<evidence type="ECO:0000256" key="2">
    <source>
        <dbReference type="ARBA" id="ARBA00005013"/>
    </source>
</evidence>
<name>A0A8J6PS92_9FLAO</name>
<dbReference type="Pfam" id="PF02152">
    <property type="entry name" value="FolB"/>
    <property type="match status" value="1"/>
</dbReference>
<proteinExistence type="inferred from homology"/>
<keyword evidence="9" id="KW-1185">Reference proteome</keyword>
<comment type="catalytic activity">
    <reaction evidence="1 6">
        <text>7,8-dihydroneopterin = 6-hydroxymethyl-7,8-dihydropterin + glycolaldehyde</text>
        <dbReference type="Rhea" id="RHEA:10540"/>
        <dbReference type="ChEBI" id="CHEBI:17001"/>
        <dbReference type="ChEBI" id="CHEBI:17071"/>
        <dbReference type="ChEBI" id="CHEBI:44841"/>
        <dbReference type="EC" id="4.1.2.25"/>
    </reaction>
</comment>
<dbReference type="Proteomes" id="UP000652681">
    <property type="component" value="Unassembled WGS sequence"/>
</dbReference>
<evidence type="ECO:0000256" key="3">
    <source>
        <dbReference type="ARBA" id="ARBA00005708"/>
    </source>
</evidence>
<dbReference type="GO" id="GO:0004150">
    <property type="term" value="F:dihydroneopterin aldolase activity"/>
    <property type="evidence" value="ECO:0007669"/>
    <property type="project" value="UniProtKB-UniRule"/>
</dbReference>
<dbReference type="GO" id="GO:0005737">
    <property type="term" value="C:cytoplasm"/>
    <property type="evidence" value="ECO:0007669"/>
    <property type="project" value="TreeGrafter"/>
</dbReference>
<dbReference type="UniPathway" id="UPA00077">
    <property type="reaction ID" value="UER00154"/>
</dbReference>